<dbReference type="SMART" id="SM00965">
    <property type="entry name" value="STN"/>
    <property type="match status" value="1"/>
</dbReference>
<keyword evidence="4" id="KW-0732">Signal</keyword>
<dbReference type="EMBL" id="JAUSSK010000001">
    <property type="protein sequence ID" value="MDQ0008531.1"/>
    <property type="molecule type" value="Genomic_DNA"/>
</dbReference>
<evidence type="ECO:0000313" key="6">
    <source>
        <dbReference type="EMBL" id="MDQ0008531.1"/>
    </source>
</evidence>
<gene>
    <name evidence="6" type="ORF">J2T07_000690</name>
</gene>
<evidence type="ECO:0000256" key="3">
    <source>
        <dbReference type="ARBA" id="ARBA00023237"/>
    </source>
</evidence>
<keyword evidence="1" id="KW-0813">Transport</keyword>
<dbReference type="RefSeq" id="WP_306847285.1">
    <property type="nucleotide sequence ID" value="NZ_JAUSSK010000001.1"/>
</dbReference>
<evidence type="ECO:0000259" key="5">
    <source>
        <dbReference type="SMART" id="SM00965"/>
    </source>
</evidence>
<accession>A0ABT9SU78</accession>
<organism evidence="6 7">
    <name type="scientific">Luteibacter jiangsuensis</name>
    <dbReference type="NCBI Taxonomy" id="637577"/>
    <lineage>
        <taxon>Bacteria</taxon>
        <taxon>Pseudomonadati</taxon>
        <taxon>Pseudomonadota</taxon>
        <taxon>Gammaproteobacteria</taxon>
        <taxon>Lysobacterales</taxon>
        <taxon>Rhodanobacteraceae</taxon>
        <taxon>Luteibacter</taxon>
    </lineage>
</organism>
<dbReference type="InterPro" id="IPR011662">
    <property type="entry name" value="Secretin/TonB_short_N"/>
</dbReference>
<sequence length="236" mass="24681">MTRSVLALVACMALLASPWLAAQVRTSTGQPQGSEGTHVPTRFDIDAQALATALRAFSETTGIAVLFDDGLVAGERSQGLHGVAAPRDALRTLLVGTGLVAHFSSMNAFTVTASSQDPADDGVAPRHEAVPTGDRLDERSARVVQAAVERALCAHEDTRPGGFRLAMQLWIGNDGGVTDVAALATSGDQERDDRVLATLRSLRLPADVHRSSPVTVLLTPSANADEACRAHRAGEG</sequence>
<feature type="signal peptide" evidence="4">
    <location>
        <begin position="1"/>
        <end position="21"/>
    </location>
</feature>
<dbReference type="Pfam" id="PF07660">
    <property type="entry name" value="STN"/>
    <property type="match status" value="1"/>
</dbReference>
<feature type="chain" id="PRO_5045762743" description="Secretin/TonB short N-terminal domain-containing protein" evidence="4">
    <location>
        <begin position="22"/>
        <end position="236"/>
    </location>
</feature>
<proteinExistence type="predicted"/>
<reference evidence="6 7" key="1">
    <citation type="submission" date="2023-07" db="EMBL/GenBank/DDBJ databases">
        <title>Sorghum-associated microbial communities from plants grown in Nebraska, USA.</title>
        <authorList>
            <person name="Schachtman D."/>
        </authorList>
    </citation>
    <scope>NUCLEOTIDE SEQUENCE [LARGE SCALE GENOMIC DNA]</scope>
    <source>
        <strain evidence="6 7">CC60</strain>
    </source>
</reference>
<name>A0ABT9SU78_9GAMM</name>
<evidence type="ECO:0000256" key="4">
    <source>
        <dbReference type="SAM" id="SignalP"/>
    </source>
</evidence>
<feature type="domain" description="Secretin/TonB short N-terminal" evidence="5">
    <location>
        <begin position="63"/>
        <end position="114"/>
    </location>
</feature>
<dbReference type="Proteomes" id="UP001237737">
    <property type="component" value="Unassembled WGS sequence"/>
</dbReference>
<comment type="caution">
    <text evidence="6">The sequence shown here is derived from an EMBL/GenBank/DDBJ whole genome shotgun (WGS) entry which is preliminary data.</text>
</comment>
<protein>
    <recommendedName>
        <fullName evidence="5">Secretin/TonB short N-terminal domain-containing protein</fullName>
    </recommendedName>
</protein>
<keyword evidence="3" id="KW-0998">Cell outer membrane</keyword>
<dbReference type="SUPFAM" id="SSF74653">
    <property type="entry name" value="TolA/TonB C-terminal domain"/>
    <property type="match status" value="1"/>
</dbReference>
<keyword evidence="2" id="KW-0472">Membrane</keyword>
<keyword evidence="7" id="KW-1185">Reference proteome</keyword>
<evidence type="ECO:0000256" key="1">
    <source>
        <dbReference type="ARBA" id="ARBA00022448"/>
    </source>
</evidence>
<dbReference type="Gene3D" id="3.55.50.30">
    <property type="match status" value="1"/>
</dbReference>
<evidence type="ECO:0000313" key="7">
    <source>
        <dbReference type="Proteomes" id="UP001237737"/>
    </source>
</evidence>
<evidence type="ECO:0000256" key="2">
    <source>
        <dbReference type="ARBA" id="ARBA00023136"/>
    </source>
</evidence>